<dbReference type="InterPro" id="IPR023795">
    <property type="entry name" value="Serpin_CS"/>
</dbReference>
<comment type="subcellular location">
    <subcellularLocation>
        <location evidence="1">Secreted</location>
    </subcellularLocation>
</comment>
<sequence length="441" mass="49586">SLQQLLLLVQDYSCLSGEHFELASGVLSPTGAALAPEQALEKQEATSLEQTHRLADTMMQFTIDLLREMQRDNSKDNVILSPFSIALALSQLALGAANQTEKHLLEALHVEALPCLHQMLSSVRKELTKTVLDMAARIYLQKGFEVKEKFLEDSERFYGAKPETLSGDGEDDLLAINNWVKEATNGQIPSFLTELPQSVVMILLNAVHFQGFWRHKFSPSLTAPDMFRLNDEFMVSVEMMKAQKYPLSWFTLDDLDVQVAKFPFKGNMSFVAIVPNQFEWNITQVLVSLNQAELRSRFPREKPTLVKMPKLHLDYQVELNQALRRLGLGELFSRPDLQHISEGPLFVSSIQHQSALRLAEDGVEASAATGVLMSRSISTFSLNQPFVFIIYEETTGIPIFLGNIQNPNPSAPQQRIEQQDSPDDKNVVQGSEEIFYLTPTC</sequence>
<dbReference type="InterPro" id="IPR042185">
    <property type="entry name" value="Serpin_sf_2"/>
</dbReference>
<dbReference type="GO" id="GO:0071636">
    <property type="term" value="P:positive regulation of transforming growth factor beta production"/>
    <property type="evidence" value="ECO:0007669"/>
    <property type="project" value="Ensembl"/>
</dbReference>
<dbReference type="Gene3D" id="3.30.497.10">
    <property type="entry name" value="Antithrombin, subunit I, domain 2"/>
    <property type="match status" value="1"/>
</dbReference>
<dbReference type="GO" id="GO:0002034">
    <property type="term" value="P:maintenance of blood vessel diameter homeostasis by renin-angiotensin"/>
    <property type="evidence" value="ECO:0007669"/>
    <property type="project" value="Ensembl"/>
</dbReference>
<evidence type="ECO:0000313" key="8">
    <source>
        <dbReference type="Ensembl" id="ENSSPUP00000009509.1"/>
    </source>
</evidence>
<dbReference type="GO" id="GO:0010757">
    <property type="term" value="P:negative regulation of plasminogen activation"/>
    <property type="evidence" value="ECO:0007669"/>
    <property type="project" value="Ensembl"/>
</dbReference>
<comment type="similarity">
    <text evidence="2 6">Belongs to the serpin family.</text>
</comment>
<dbReference type="InterPro" id="IPR042178">
    <property type="entry name" value="Serpin_sf_1"/>
</dbReference>
<dbReference type="GeneTree" id="ENSGT00940000158386"/>
<keyword evidence="5" id="KW-0325">Glycoprotein</keyword>
<dbReference type="GO" id="GO:0051918">
    <property type="term" value="P:negative regulation of fibrinolysis"/>
    <property type="evidence" value="ECO:0007669"/>
    <property type="project" value="Ensembl"/>
</dbReference>
<dbReference type="GO" id="GO:0051496">
    <property type="term" value="P:positive regulation of stress fiber assembly"/>
    <property type="evidence" value="ECO:0007669"/>
    <property type="project" value="Ensembl"/>
</dbReference>
<proteinExistence type="inferred from homology"/>
<dbReference type="GO" id="GO:0048661">
    <property type="term" value="P:positive regulation of smooth muscle cell proliferation"/>
    <property type="evidence" value="ECO:0007669"/>
    <property type="project" value="Ensembl"/>
</dbReference>
<reference evidence="8" key="2">
    <citation type="submission" date="2025-09" db="UniProtKB">
        <authorList>
            <consortium name="Ensembl"/>
        </authorList>
    </citation>
    <scope>IDENTIFICATION</scope>
</reference>
<keyword evidence="9" id="KW-1185">Reference proteome</keyword>
<dbReference type="FunFam" id="3.30.497.10:FF:000003">
    <property type="entry name" value="Serpin family F member 1"/>
    <property type="match status" value="1"/>
</dbReference>
<evidence type="ECO:0000256" key="2">
    <source>
        <dbReference type="ARBA" id="ARBA00009500"/>
    </source>
</evidence>
<dbReference type="GO" id="GO:0032967">
    <property type="term" value="P:positive regulation of collagen biosynthetic process"/>
    <property type="evidence" value="ECO:0007669"/>
    <property type="project" value="Ensembl"/>
</dbReference>
<dbReference type="Gene3D" id="2.30.39.10">
    <property type="entry name" value="Alpha-1-antitrypsin, domain 1"/>
    <property type="match status" value="1"/>
</dbReference>
<dbReference type="GO" id="GO:0030199">
    <property type="term" value="P:collagen fibril organization"/>
    <property type="evidence" value="ECO:0007669"/>
    <property type="project" value="Ensembl"/>
</dbReference>
<dbReference type="InterPro" id="IPR033833">
    <property type="entry name" value="Alpha2AP_serpin_dom"/>
</dbReference>
<name>A0A8D0GQX1_SPHPU</name>
<dbReference type="GO" id="GO:0002020">
    <property type="term" value="F:protease binding"/>
    <property type="evidence" value="ECO:0007669"/>
    <property type="project" value="Ensembl"/>
</dbReference>
<keyword evidence="4" id="KW-0732">Signal</keyword>
<evidence type="ECO:0000256" key="4">
    <source>
        <dbReference type="ARBA" id="ARBA00022729"/>
    </source>
</evidence>
<protein>
    <submittedName>
        <fullName evidence="8">Serpin family F member 2</fullName>
    </submittedName>
</protein>
<dbReference type="InterPro" id="IPR000215">
    <property type="entry name" value="Serpin_fam"/>
</dbReference>
<evidence type="ECO:0000313" key="9">
    <source>
        <dbReference type="Proteomes" id="UP000694392"/>
    </source>
</evidence>
<dbReference type="GO" id="GO:0046330">
    <property type="term" value="P:positive regulation of JNK cascade"/>
    <property type="evidence" value="ECO:0007669"/>
    <property type="project" value="Ensembl"/>
</dbReference>
<dbReference type="Pfam" id="PF00079">
    <property type="entry name" value="Serpin"/>
    <property type="match status" value="1"/>
</dbReference>
<dbReference type="Ensembl" id="ENSSPUT00000010145.1">
    <property type="protein sequence ID" value="ENSSPUP00000009509.1"/>
    <property type="gene ID" value="ENSSPUG00000007353.1"/>
</dbReference>
<gene>
    <name evidence="8" type="primary">SERPINF2</name>
</gene>
<dbReference type="InterPro" id="IPR023796">
    <property type="entry name" value="Serpin_dom"/>
</dbReference>
<evidence type="ECO:0000256" key="5">
    <source>
        <dbReference type="ARBA" id="ARBA00023180"/>
    </source>
</evidence>
<feature type="domain" description="Serpin" evidence="7">
    <location>
        <begin position="63"/>
        <end position="407"/>
    </location>
</feature>
<evidence type="ECO:0000259" key="7">
    <source>
        <dbReference type="SMART" id="SM00093"/>
    </source>
</evidence>
<dbReference type="GO" id="GO:0045597">
    <property type="term" value="P:positive regulation of cell differentiation"/>
    <property type="evidence" value="ECO:0007669"/>
    <property type="project" value="Ensembl"/>
</dbReference>
<dbReference type="GO" id="GO:0045944">
    <property type="term" value="P:positive regulation of transcription by RNA polymerase II"/>
    <property type="evidence" value="ECO:0007669"/>
    <property type="project" value="Ensembl"/>
</dbReference>
<dbReference type="PANTHER" id="PTHR11461:SF20">
    <property type="entry name" value="ALPHA-2-ANTIPLASMIN"/>
    <property type="match status" value="1"/>
</dbReference>
<dbReference type="AlphaFoldDB" id="A0A8D0GQX1"/>
<dbReference type="GO" id="GO:0009986">
    <property type="term" value="C:cell surface"/>
    <property type="evidence" value="ECO:0007669"/>
    <property type="project" value="Ensembl"/>
</dbReference>
<dbReference type="GO" id="GO:0048514">
    <property type="term" value="P:blood vessel morphogenesis"/>
    <property type="evidence" value="ECO:0007669"/>
    <property type="project" value="Ensembl"/>
</dbReference>
<dbReference type="CDD" id="cd02053">
    <property type="entry name" value="serpinF2_A2AP"/>
    <property type="match status" value="1"/>
</dbReference>
<dbReference type="GO" id="GO:0070374">
    <property type="term" value="P:positive regulation of ERK1 and ERK2 cascade"/>
    <property type="evidence" value="ECO:0007669"/>
    <property type="project" value="Ensembl"/>
</dbReference>
<dbReference type="SMART" id="SM00093">
    <property type="entry name" value="SERPIN"/>
    <property type="match status" value="1"/>
</dbReference>
<accession>A0A8D0GQX1</accession>
<dbReference type="SUPFAM" id="SSF56574">
    <property type="entry name" value="Serpins"/>
    <property type="match status" value="1"/>
</dbReference>
<dbReference type="Proteomes" id="UP000694392">
    <property type="component" value="Unplaced"/>
</dbReference>
<dbReference type="GO" id="GO:0005577">
    <property type="term" value="C:fibrinogen complex"/>
    <property type="evidence" value="ECO:0007669"/>
    <property type="project" value="Ensembl"/>
</dbReference>
<evidence type="ECO:0000256" key="1">
    <source>
        <dbReference type="ARBA" id="ARBA00004613"/>
    </source>
</evidence>
<evidence type="ECO:0000256" key="3">
    <source>
        <dbReference type="ARBA" id="ARBA00022525"/>
    </source>
</evidence>
<dbReference type="PROSITE" id="PS00284">
    <property type="entry name" value="SERPIN"/>
    <property type="match status" value="1"/>
</dbReference>
<dbReference type="GO" id="GO:0004867">
    <property type="term" value="F:serine-type endopeptidase inhibitor activity"/>
    <property type="evidence" value="ECO:0007669"/>
    <property type="project" value="Ensembl"/>
</dbReference>
<reference evidence="8" key="1">
    <citation type="submission" date="2025-08" db="UniProtKB">
        <authorList>
            <consortium name="Ensembl"/>
        </authorList>
    </citation>
    <scope>IDENTIFICATION</scope>
</reference>
<dbReference type="PANTHER" id="PTHR11461">
    <property type="entry name" value="SERINE PROTEASE INHIBITOR, SERPIN"/>
    <property type="match status" value="1"/>
</dbReference>
<dbReference type="InterPro" id="IPR036186">
    <property type="entry name" value="Serpin_sf"/>
</dbReference>
<organism evidence="8 9">
    <name type="scientific">Sphenodon punctatus</name>
    <name type="common">Tuatara</name>
    <name type="synonym">Hatteria punctata</name>
    <dbReference type="NCBI Taxonomy" id="8508"/>
    <lineage>
        <taxon>Eukaryota</taxon>
        <taxon>Metazoa</taxon>
        <taxon>Chordata</taxon>
        <taxon>Craniata</taxon>
        <taxon>Vertebrata</taxon>
        <taxon>Euteleostomi</taxon>
        <taxon>Lepidosauria</taxon>
        <taxon>Sphenodontia</taxon>
        <taxon>Sphenodontidae</taxon>
        <taxon>Sphenodon</taxon>
    </lineage>
</organism>
<evidence type="ECO:0000256" key="6">
    <source>
        <dbReference type="RuleBase" id="RU000411"/>
    </source>
</evidence>
<dbReference type="GO" id="GO:0042803">
    <property type="term" value="F:protein homodimerization activity"/>
    <property type="evidence" value="ECO:0007669"/>
    <property type="project" value="Ensembl"/>
</dbReference>
<keyword evidence="3" id="KW-0964">Secreted</keyword>